<reference evidence="2 3" key="1">
    <citation type="submission" date="2020-10" db="EMBL/GenBank/DDBJ databases">
        <title>Streptomyces chromofuscus complate genome analysis.</title>
        <authorList>
            <person name="Anwar N."/>
        </authorList>
    </citation>
    <scope>NUCLEOTIDE SEQUENCE [LARGE SCALE GENOMIC DNA]</scope>
    <source>
        <strain evidence="2 3">DSM 40273</strain>
    </source>
</reference>
<gene>
    <name evidence="2" type="ORF">IPT68_13480</name>
</gene>
<dbReference type="RefSeq" id="WP_194074085.1">
    <property type="nucleotide sequence ID" value="NZ_CP063374.1"/>
</dbReference>
<feature type="region of interest" description="Disordered" evidence="1">
    <location>
        <begin position="21"/>
        <end position="65"/>
    </location>
</feature>
<evidence type="ECO:0000256" key="1">
    <source>
        <dbReference type="SAM" id="MobiDB-lite"/>
    </source>
</evidence>
<protein>
    <submittedName>
        <fullName evidence="2">Uncharacterized protein</fullName>
    </submittedName>
</protein>
<dbReference type="AlphaFoldDB" id="A0A7M2TE70"/>
<proteinExistence type="predicted"/>
<dbReference type="EMBL" id="CP063374">
    <property type="protein sequence ID" value="QOV46802.1"/>
    <property type="molecule type" value="Genomic_DNA"/>
</dbReference>
<sequence length="65" mass="7064">MRRRIARLVEPLRLLLRRPRPRADVSGPAVRHHGSQPPSAADLVPVPGIGLGSLGMPRVDEEGAR</sequence>
<keyword evidence="3" id="KW-1185">Reference proteome</keyword>
<evidence type="ECO:0000313" key="2">
    <source>
        <dbReference type="EMBL" id="QOV46802.1"/>
    </source>
</evidence>
<organism evidence="2 3">
    <name type="scientific">Streptomyces chromofuscus</name>
    <dbReference type="NCBI Taxonomy" id="42881"/>
    <lineage>
        <taxon>Bacteria</taxon>
        <taxon>Bacillati</taxon>
        <taxon>Actinomycetota</taxon>
        <taxon>Actinomycetes</taxon>
        <taxon>Kitasatosporales</taxon>
        <taxon>Streptomycetaceae</taxon>
        <taxon>Streptomyces</taxon>
    </lineage>
</organism>
<evidence type="ECO:0000313" key="3">
    <source>
        <dbReference type="Proteomes" id="UP000594008"/>
    </source>
</evidence>
<dbReference type="Proteomes" id="UP000594008">
    <property type="component" value="Chromosome"/>
</dbReference>
<dbReference type="KEGG" id="schf:IPT68_13480"/>
<accession>A0A7M2TE70</accession>
<name>A0A7M2TE70_STRCW</name>